<proteinExistence type="predicted"/>
<dbReference type="InParanoid" id="D8QB76"/>
<reference evidence="1 2" key="1">
    <citation type="journal article" date="2010" name="Nat. Biotechnol.">
        <title>Genome sequence of the model mushroom Schizophyllum commune.</title>
        <authorList>
            <person name="Ohm R.A."/>
            <person name="de Jong J.F."/>
            <person name="Lugones L.G."/>
            <person name="Aerts A."/>
            <person name="Kothe E."/>
            <person name="Stajich J.E."/>
            <person name="de Vries R.P."/>
            <person name="Record E."/>
            <person name="Levasseur A."/>
            <person name="Baker S.E."/>
            <person name="Bartholomew K.A."/>
            <person name="Coutinho P.M."/>
            <person name="Erdmann S."/>
            <person name="Fowler T.J."/>
            <person name="Gathman A.C."/>
            <person name="Lombard V."/>
            <person name="Henrissat B."/>
            <person name="Knabe N."/>
            <person name="Kuees U."/>
            <person name="Lilly W.W."/>
            <person name="Lindquist E."/>
            <person name="Lucas S."/>
            <person name="Magnuson J.K."/>
            <person name="Piumi F."/>
            <person name="Raudaskoski M."/>
            <person name="Salamov A."/>
            <person name="Schmutz J."/>
            <person name="Schwarze F.W.M.R."/>
            <person name="vanKuyk P.A."/>
            <person name="Horton J.S."/>
            <person name="Grigoriev I.V."/>
            <person name="Woesten H.A.B."/>
        </authorList>
    </citation>
    <scope>NUCLEOTIDE SEQUENCE [LARGE SCALE GENOMIC DNA]</scope>
    <source>
        <strain evidence="2">H4-8 / FGSC 9210</strain>
    </source>
</reference>
<evidence type="ECO:0000313" key="1">
    <source>
        <dbReference type="EMBL" id="EFI94301.1"/>
    </source>
</evidence>
<dbReference type="GO" id="GO:0000278">
    <property type="term" value="P:mitotic cell cycle"/>
    <property type="evidence" value="ECO:0007669"/>
    <property type="project" value="InterPro"/>
</dbReference>
<dbReference type="VEuPathDB" id="FungiDB:SCHCODRAFT_01173561"/>
<feature type="non-terminal residue" evidence="1">
    <location>
        <position position="129"/>
    </location>
</feature>
<organism evidence="2">
    <name type="scientific">Schizophyllum commune (strain H4-8 / FGSC 9210)</name>
    <name type="common">Split gill fungus</name>
    <dbReference type="NCBI Taxonomy" id="578458"/>
    <lineage>
        <taxon>Eukaryota</taxon>
        <taxon>Fungi</taxon>
        <taxon>Dikarya</taxon>
        <taxon>Basidiomycota</taxon>
        <taxon>Agaricomycotina</taxon>
        <taxon>Agaricomycetes</taxon>
        <taxon>Agaricomycetidae</taxon>
        <taxon>Agaricales</taxon>
        <taxon>Schizophyllaceae</taxon>
        <taxon>Schizophyllum</taxon>
    </lineage>
</organism>
<dbReference type="AlphaFoldDB" id="D8QB76"/>
<dbReference type="OMA" id="QWPKMFQ"/>
<name>D8QB76_SCHCM</name>
<dbReference type="Proteomes" id="UP000007431">
    <property type="component" value="Unassembled WGS sequence"/>
</dbReference>
<dbReference type="GO" id="GO:0072686">
    <property type="term" value="C:mitotic spindle"/>
    <property type="evidence" value="ECO:0007669"/>
    <property type="project" value="InterPro"/>
</dbReference>
<dbReference type="GeneID" id="9593954"/>
<gene>
    <name evidence="1" type="ORF">SCHCODRAFT_111143</name>
</gene>
<dbReference type="EMBL" id="GL377309">
    <property type="protein sequence ID" value="EFI94301.1"/>
    <property type="molecule type" value="Genomic_DNA"/>
</dbReference>
<dbReference type="eggNOG" id="ENOG502ST06">
    <property type="taxonomic scope" value="Eukaryota"/>
</dbReference>
<dbReference type="Pfam" id="PF08654">
    <property type="entry name" value="DASH_Dad2"/>
    <property type="match status" value="1"/>
</dbReference>
<dbReference type="HOGENOM" id="CLU_138063_4_0_1"/>
<keyword evidence="2" id="KW-1185">Reference proteome</keyword>
<evidence type="ECO:0000313" key="2">
    <source>
        <dbReference type="Proteomes" id="UP000007431"/>
    </source>
</evidence>
<protein>
    <submittedName>
        <fullName evidence="1">Uncharacterized protein</fullName>
    </submittedName>
</protein>
<dbReference type="InterPro" id="IPR013963">
    <property type="entry name" value="DASH_Dad2"/>
</dbReference>
<sequence>MRQSTAANRTSIYPNAAPVNTAAQMATLTEKKKEFDGVAALERSSAFMRQQIEDIAEDCDIMGAASETMGTVTGQWSKMFEILALFLSSTGQDPEIQDPSQIDGQRLVRLPLDQLHQEAAHPSPDASSG</sequence>
<dbReference type="RefSeq" id="XP_003029204.1">
    <property type="nucleotide sequence ID" value="XM_003029158.1"/>
</dbReference>
<dbReference type="KEGG" id="scm:SCHCO_01173561"/>
<dbReference type="OrthoDB" id="3230169at2759"/>
<dbReference type="GO" id="GO:0042729">
    <property type="term" value="C:DASH complex"/>
    <property type="evidence" value="ECO:0007669"/>
    <property type="project" value="InterPro"/>
</dbReference>
<accession>D8QB76</accession>